<comment type="similarity">
    <text evidence="2">Belongs to the germin family.</text>
</comment>
<keyword evidence="3" id="KW-0964">Secreted</keyword>
<dbReference type="SMART" id="SM00835">
    <property type="entry name" value="Cupin_1"/>
    <property type="match status" value="2"/>
</dbReference>
<accession>A0A654LVS4</accession>
<dbReference type="EMBL" id="CP012850">
    <property type="protein sequence ID" value="ALI34331.1"/>
    <property type="molecule type" value="Genomic_DNA"/>
</dbReference>
<organism evidence="7 8">
    <name type="scientific">Candidatus Nitrosocosmicus oleophilus</name>
    <dbReference type="NCBI Taxonomy" id="1353260"/>
    <lineage>
        <taxon>Archaea</taxon>
        <taxon>Nitrososphaerota</taxon>
        <taxon>Nitrososphaeria</taxon>
        <taxon>Nitrososphaerales</taxon>
        <taxon>Nitrososphaeraceae</taxon>
        <taxon>Candidatus Nitrosocosmicus</taxon>
    </lineage>
</organism>
<dbReference type="EC" id="4.1.1.2" evidence="7"/>
<reference evidence="8" key="1">
    <citation type="submission" date="2015-10" db="EMBL/GenBank/DDBJ databases">
        <title>Niche specialization of a soil ammonia-oxidizing archaeon, Candidatus Nitrosocosmicus oleophilus.</title>
        <authorList>
            <person name="Jung M.-Y."/>
            <person name="Rhee S.-K."/>
        </authorList>
    </citation>
    <scope>NUCLEOTIDE SEQUENCE [LARGE SCALE GENOMIC DNA]</scope>
    <source>
        <strain evidence="8">MY3</strain>
    </source>
</reference>
<feature type="domain" description="Cupin type-1" evidence="6">
    <location>
        <begin position="11"/>
        <end position="154"/>
    </location>
</feature>
<gene>
    <name evidence="7" type="primary">oxdD</name>
    <name evidence="7" type="ORF">NMY3_00117</name>
</gene>
<sequence length="349" mass="38244">MNDHKSSPIIFDLDGTKPQFSTPYGNRTIMNADNFPVLKGMGAVLLRLEKGGVREPHWHPNAVELNYCISGNAKMTIYSNNAQKDTFMINPGQLTFIPTGCWHDIENIGEEELKIVIVYDNERFEDLGISGSVGSLPSRILNSIFGINSPGLFDELENASSKDVIFGRKTIDNSKISSNNEIETSNLHTLNLIDTTPQVQTPGGTAVLGSLPYFPILKGLSVFLLDLKPKGIVEPHTHPNAGELNYVIEGKVRFTVYSPNKEIETSEIGKGQVFFVPAGYFHYLENSDDVNNGTVASFFGNENPEFIGLVGGLSSFSDEALVAVFNTDQKFFSNLPRLVKNVLIAPGLG</sequence>
<dbReference type="Proteomes" id="UP000058925">
    <property type="component" value="Chromosome"/>
</dbReference>
<dbReference type="PRINTS" id="PR00325">
    <property type="entry name" value="GERMIN"/>
</dbReference>
<dbReference type="InterPro" id="IPR001929">
    <property type="entry name" value="Germin"/>
</dbReference>
<dbReference type="RefSeq" id="WP_196817010.1">
    <property type="nucleotide sequence ID" value="NZ_CP012850.1"/>
</dbReference>
<dbReference type="InterPro" id="IPR006045">
    <property type="entry name" value="Cupin_1"/>
</dbReference>
<evidence type="ECO:0000313" key="7">
    <source>
        <dbReference type="EMBL" id="ALI34331.1"/>
    </source>
</evidence>
<evidence type="ECO:0000256" key="1">
    <source>
        <dbReference type="ARBA" id="ARBA00004613"/>
    </source>
</evidence>
<dbReference type="InterPro" id="IPR014710">
    <property type="entry name" value="RmlC-like_jellyroll"/>
</dbReference>
<evidence type="ECO:0000259" key="6">
    <source>
        <dbReference type="SMART" id="SM00835"/>
    </source>
</evidence>
<dbReference type="Pfam" id="PF00190">
    <property type="entry name" value="Cupin_1"/>
    <property type="match status" value="2"/>
</dbReference>
<dbReference type="GO" id="GO:0046564">
    <property type="term" value="F:oxalate decarboxylase activity"/>
    <property type="evidence" value="ECO:0007669"/>
    <property type="project" value="UniProtKB-EC"/>
</dbReference>
<comment type="subcellular location">
    <subcellularLocation>
        <location evidence="1">Secreted</location>
    </subcellularLocation>
</comment>
<protein>
    <submittedName>
        <fullName evidence="7">Oxalate decarboxylase OxdD</fullName>
        <ecNumber evidence="7">4.1.1.2</ecNumber>
    </submittedName>
</protein>
<evidence type="ECO:0000313" key="8">
    <source>
        <dbReference type="Proteomes" id="UP000058925"/>
    </source>
</evidence>
<evidence type="ECO:0000256" key="5">
    <source>
        <dbReference type="ARBA" id="ARBA00023211"/>
    </source>
</evidence>
<dbReference type="InterPro" id="IPR011051">
    <property type="entry name" value="RmlC_Cupin_sf"/>
</dbReference>
<dbReference type="InterPro" id="IPR019780">
    <property type="entry name" value="Germin_Mn-BS"/>
</dbReference>
<dbReference type="OrthoDB" id="10596at2157"/>
<dbReference type="GeneID" id="60420331"/>
<evidence type="ECO:0000256" key="4">
    <source>
        <dbReference type="ARBA" id="ARBA00022723"/>
    </source>
</evidence>
<dbReference type="KEGG" id="taa:NMY3_00117"/>
<dbReference type="AlphaFoldDB" id="A0A654LVS4"/>
<dbReference type="CDD" id="cd20306">
    <property type="entry name" value="cupin_OxDC-like"/>
    <property type="match status" value="2"/>
</dbReference>
<dbReference type="GO" id="GO:0030145">
    <property type="term" value="F:manganese ion binding"/>
    <property type="evidence" value="ECO:0007669"/>
    <property type="project" value="InterPro"/>
</dbReference>
<keyword evidence="5" id="KW-0464">Manganese</keyword>
<feature type="domain" description="Cupin type-1" evidence="6">
    <location>
        <begin position="190"/>
        <end position="333"/>
    </location>
</feature>
<evidence type="ECO:0000256" key="2">
    <source>
        <dbReference type="ARBA" id="ARBA00007456"/>
    </source>
</evidence>
<proteinExistence type="inferred from homology"/>
<dbReference type="SUPFAM" id="SSF51182">
    <property type="entry name" value="RmlC-like cupins"/>
    <property type="match status" value="1"/>
</dbReference>
<dbReference type="Gene3D" id="2.60.120.10">
    <property type="entry name" value="Jelly Rolls"/>
    <property type="match status" value="2"/>
</dbReference>
<dbReference type="PANTHER" id="PTHR31238">
    <property type="entry name" value="GERMIN-LIKE PROTEIN SUBFAMILY 3 MEMBER 3"/>
    <property type="match status" value="1"/>
</dbReference>
<keyword evidence="8" id="KW-1185">Reference proteome</keyword>
<evidence type="ECO:0000256" key="3">
    <source>
        <dbReference type="ARBA" id="ARBA00022525"/>
    </source>
</evidence>
<keyword evidence="7" id="KW-0456">Lyase</keyword>
<dbReference type="PROSITE" id="PS00725">
    <property type="entry name" value="GERMIN"/>
    <property type="match status" value="2"/>
</dbReference>
<keyword evidence="4" id="KW-0479">Metal-binding</keyword>
<dbReference type="GO" id="GO:0005576">
    <property type="term" value="C:extracellular region"/>
    <property type="evidence" value="ECO:0007669"/>
    <property type="project" value="UniProtKB-SubCell"/>
</dbReference>
<name>A0A654LVS4_9ARCH</name>